<dbReference type="Proteomes" id="UP001148662">
    <property type="component" value="Unassembled WGS sequence"/>
</dbReference>
<gene>
    <name evidence="1" type="ORF">NM688_g453</name>
</gene>
<evidence type="ECO:0000313" key="1">
    <source>
        <dbReference type="EMBL" id="KAJ3559247.1"/>
    </source>
</evidence>
<comment type="caution">
    <text evidence="1">The sequence shown here is derived from an EMBL/GenBank/DDBJ whole genome shotgun (WGS) entry which is preliminary data.</text>
</comment>
<reference evidence="1" key="1">
    <citation type="submission" date="2022-07" db="EMBL/GenBank/DDBJ databases">
        <title>Genome Sequence of Phlebia brevispora.</title>
        <authorList>
            <person name="Buettner E."/>
        </authorList>
    </citation>
    <scope>NUCLEOTIDE SEQUENCE</scope>
    <source>
        <strain evidence="1">MPL23</strain>
    </source>
</reference>
<keyword evidence="2" id="KW-1185">Reference proteome</keyword>
<dbReference type="EMBL" id="JANHOG010000037">
    <property type="protein sequence ID" value="KAJ3559247.1"/>
    <property type="molecule type" value="Genomic_DNA"/>
</dbReference>
<sequence length="259" mass="28734">MPGIGNIQRITLEEPESRGNLDSEPGSDNKYAETLLLFLITSYSPADSLTETQSPGQMTSILIQHDLEILLNSSFDDTSADLVANSLDGTELIPNQNGLNAKMNVLDKDVDVEAVHALGPDADTGEAHAVHYNIDTLEQEPDNECMDLDQNDQSDQDEEDQPCKPRNEGKQGLHAVNSRNEHFEAFIADFNIFQLQTQLNSICLVKAAVNDMLQQSASQAFDFLGSIDYSKEPDAEKMQLQDIIAFWQAINTIHHDMEI</sequence>
<evidence type="ECO:0000313" key="2">
    <source>
        <dbReference type="Proteomes" id="UP001148662"/>
    </source>
</evidence>
<name>A0ACC1TE57_9APHY</name>
<accession>A0ACC1TE57</accession>
<protein>
    <submittedName>
        <fullName evidence="1">Uncharacterized protein</fullName>
    </submittedName>
</protein>
<proteinExistence type="predicted"/>
<organism evidence="1 2">
    <name type="scientific">Phlebia brevispora</name>
    <dbReference type="NCBI Taxonomy" id="194682"/>
    <lineage>
        <taxon>Eukaryota</taxon>
        <taxon>Fungi</taxon>
        <taxon>Dikarya</taxon>
        <taxon>Basidiomycota</taxon>
        <taxon>Agaricomycotina</taxon>
        <taxon>Agaricomycetes</taxon>
        <taxon>Polyporales</taxon>
        <taxon>Meruliaceae</taxon>
        <taxon>Phlebia</taxon>
    </lineage>
</organism>